<evidence type="ECO:0000313" key="2">
    <source>
        <dbReference type="Proteomes" id="UP000887566"/>
    </source>
</evidence>
<feature type="transmembrane region" description="Helical" evidence="1">
    <location>
        <begin position="30"/>
        <end position="57"/>
    </location>
</feature>
<organism evidence="2 3">
    <name type="scientific">Plectus sambesii</name>
    <dbReference type="NCBI Taxonomy" id="2011161"/>
    <lineage>
        <taxon>Eukaryota</taxon>
        <taxon>Metazoa</taxon>
        <taxon>Ecdysozoa</taxon>
        <taxon>Nematoda</taxon>
        <taxon>Chromadorea</taxon>
        <taxon>Plectida</taxon>
        <taxon>Plectina</taxon>
        <taxon>Plectoidea</taxon>
        <taxon>Plectidae</taxon>
        <taxon>Plectus</taxon>
    </lineage>
</organism>
<keyword evidence="1" id="KW-0472">Membrane</keyword>
<accession>A0A914VGP5</accession>
<evidence type="ECO:0000256" key="1">
    <source>
        <dbReference type="SAM" id="Phobius"/>
    </source>
</evidence>
<sequence length="97" mass="10471">MSNPTYINRSDGQIELLVSQAVKDGMVKNLYIYGAEGLILAVVNFPVLFTILFFTILRTQKEFIIVSGLSLVNGCHGVALIVTAVGRISLIESGNGK</sequence>
<name>A0A914VGP5_9BILA</name>
<dbReference type="WBParaSite" id="PSAMB.scaffold1870size27094.g15431.t1">
    <property type="protein sequence ID" value="PSAMB.scaffold1870size27094.g15431.t1"/>
    <property type="gene ID" value="PSAMB.scaffold1870size27094.g15431"/>
</dbReference>
<dbReference type="AlphaFoldDB" id="A0A914VGP5"/>
<feature type="transmembrane region" description="Helical" evidence="1">
    <location>
        <begin position="63"/>
        <end position="85"/>
    </location>
</feature>
<keyword evidence="1" id="KW-1133">Transmembrane helix</keyword>
<dbReference type="Proteomes" id="UP000887566">
    <property type="component" value="Unplaced"/>
</dbReference>
<keyword evidence="2" id="KW-1185">Reference proteome</keyword>
<evidence type="ECO:0000313" key="3">
    <source>
        <dbReference type="WBParaSite" id="PSAMB.scaffold1870size27094.g15431.t1"/>
    </source>
</evidence>
<keyword evidence="1" id="KW-0812">Transmembrane</keyword>
<proteinExistence type="predicted"/>
<reference evidence="3" key="1">
    <citation type="submission" date="2022-11" db="UniProtKB">
        <authorList>
            <consortium name="WormBaseParasite"/>
        </authorList>
    </citation>
    <scope>IDENTIFICATION</scope>
</reference>
<protein>
    <submittedName>
        <fullName evidence="3">Uncharacterized protein</fullName>
    </submittedName>
</protein>